<comment type="caution">
    <text evidence="1">The sequence shown here is derived from an EMBL/GenBank/DDBJ whole genome shotgun (WGS) entry which is preliminary data.</text>
</comment>
<dbReference type="Pfam" id="PF08922">
    <property type="entry name" value="DUF1905"/>
    <property type="match status" value="1"/>
</dbReference>
<protein>
    <recommendedName>
        <fullName evidence="3">DUF1905 domain-containing protein</fullName>
    </recommendedName>
</protein>
<accession>A0A1F6CDE3</accession>
<dbReference type="SUPFAM" id="SSF141694">
    <property type="entry name" value="AF2212/PG0164-like"/>
    <property type="match status" value="1"/>
</dbReference>
<dbReference type="InterPro" id="IPR037079">
    <property type="entry name" value="AF2212/PG0164-like_sf"/>
</dbReference>
<dbReference type="InterPro" id="IPR015018">
    <property type="entry name" value="DUF1905"/>
</dbReference>
<name>A0A1F6CDE3_9BACT</name>
<evidence type="ECO:0000313" key="1">
    <source>
        <dbReference type="EMBL" id="OGG47031.1"/>
    </source>
</evidence>
<evidence type="ECO:0000313" key="2">
    <source>
        <dbReference type="Proteomes" id="UP000178344"/>
    </source>
</evidence>
<proteinExistence type="predicted"/>
<reference evidence="1 2" key="1">
    <citation type="journal article" date="2016" name="Nat. Commun.">
        <title>Thousands of microbial genomes shed light on interconnected biogeochemical processes in an aquifer system.</title>
        <authorList>
            <person name="Anantharaman K."/>
            <person name="Brown C.T."/>
            <person name="Hug L.A."/>
            <person name="Sharon I."/>
            <person name="Castelle C.J."/>
            <person name="Probst A.J."/>
            <person name="Thomas B.C."/>
            <person name="Singh A."/>
            <person name="Wilkins M.J."/>
            <person name="Karaoz U."/>
            <person name="Brodie E.L."/>
            <person name="Williams K.H."/>
            <person name="Hubbard S.S."/>
            <person name="Banfield J.F."/>
        </authorList>
    </citation>
    <scope>NUCLEOTIDE SEQUENCE [LARGE SCALE GENOMIC DNA]</scope>
</reference>
<dbReference type="Gene3D" id="2.40.30.100">
    <property type="entry name" value="AF2212/PG0164-like"/>
    <property type="match status" value="1"/>
</dbReference>
<evidence type="ECO:0008006" key="3">
    <source>
        <dbReference type="Google" id="ProtNLM"/>
    </source>
</evidence>
<sequence length="97" mass="11128">MKKPIYNLRGKVWLYPGMAGWHFVTLPKKQSKEIKQLFGGLLRRGWSSIPVIVTVGSTSWNTSIFPDKKADAYLLPLKSEVRKKRKHHAKQNALVLN</sequence>
<dbReference type="EMBL" id="MFKQ01000032">
    <property type="protein sequence ID" value="OGG47031.1"/>
    <property type="molecule type" value="Genomic_DNA"/>
</dbReference>
<dbReference type="Proteomes" id="UP000178344">
    <property type="component" value="Unassembled WGS sequence"/>
</dbReference>
<dbReference type="AlphaFoldDB" id="A0A1F6CDE3"/>
<gene>
    <name evidence="1" type="ORF">A2671_02145</name>
</gene>
<organism evidence="1 2">
    <name type="scientific">Candidatus Kaiserbacteria bacterium RIFCSPHIGHO2_01_FULL_49_13</name>
    <dbReference type="NCBI Taxonomy" id="1798477"/>
    <lineage>
        <taxon>Bacteria</taxon>
        <taxon>Candidatus Kaiseribacteriota</taxon>
    </lineage>
</organism>